<dbReference type="RefSeq" id="WP_189160815.1">
    <property type="nucleotide sequence ID" value="NZ_BOOT01000005.1"/>
</dbReference>
<reference evidence="2" key="1">
    <citation type="journal article" date="2014" name="Int. J. Syst. Evol. Microbiol.">
        <title>Complete genome sequence of Corynebacterium casei LMG S-19264T (=DSM 44701T), isolated from a smear-ripened cheese.</title>
        <authorList>
            <consortium name="US DOE Joint Genome Institute (JGI-PGF)"/>
            <person name="Walter F."/>
            <person name="Albersmeier A."/>
            <person name="Kalinowski J."/>
            <person name="Ruckert C."/>
        </authorList>
    </citation>
    <scope>NUCLEOTIDE SEQUENCE</scope>
    <source>
        <strain evidence="2">JCM 13064</strain>
    </source>
</reference>
<reference evidence="2" key="2">
    <citation type="submission" date="2020-09" db="EMBL/GenBank/DDBJ databases">
        <authorList>
            <person name="Sun Q."/>
            <person name="Ohkuma M."/>
        </authorList>
    </citation>
    <scope>NUCLEOTIDE SEQUENCE</scope>
    <source>
        <strain evidence="2">JCM 13064</strain>
    </source>
</reference>
<sequence length="281" mass="31673">MTHSPTVRRRRLSAELLKLRTNVGLTADEVAKRLEWTPSKVTRIERNEWKLPAVRDIRDLLDVYGVTDDEHREALFTLAREARQRGWWVDYQDVLGPRSVAEFEADAAHIHMYEALVIPGLLQTADYAAAVFRGGQVLDQAFVDRAIAARLARQEILERDNPPYLWVILDEAALRKKVGGAAVMRDQLRHIVEMCSRPNIAVQVVPDEAGAHAAMSGSFVIYEYATPEDGTLVYVETGIGDLFLERPEEVSRYTVKYDHVRALALSEEATVAHLESLSAQL</sequence>
<dbReference type="PROSITE" id="PS50943">
    <property type="entry name" value="HTH_CROC1"/>
    <property type="match status" value="1"/>
</dbReference>
<feature type="domain" description="HTH cro/C1-type" evidence="1">
    <location>
        <begin position="16"/>
        <end position="71"/>
    </location>
</feature>
<protein>
    <submittedName>
        <fullName evidence="2">Transcriptional regulator</fullName>
    </submittedName>
</protein>
<evidence type="ECO:0000313" key="2">
    <source>
        <dbReference type="EMBL" id="GGK60933.1"/>
    </source>
</evidence>
<dbReference type="InterPro" id="IPR010982">
    <property type="entry name" value="Lambda_DNA-bd_dom_sf"/>
</dbReference>
<keyword evidence="3" id="KW-1185">Reference proteome</keyword>
<gene>
    <name evidence="2" type="ORF">GCM10007964_00030</name>
</gene>
<dbReference type="EMBL" id="BMNT01000001">
    <property type="protein sequence ID" value="GGK60933.1"/>
    <property type="molecule type" value="Genomic_DNA"/>
</dbReference>
<comment type="caution">
    <text evidence="2">The sequence shown here is derived from an EMBL/GenBank/DDBJ whole genome shotgun (WGS) entry which is preliminary data.</text>
</comment>
<dbReference type="Proteomes" id="UP000645217">
    <property type="component" value="Unassembled WGS sequence"/>
</dbReference>
<dbReference type="InterPro" id="IPR043917">
    <property type="entry name" value="DUF5753"/>
</dbReference>
<dbReference type="SMART" id="SM00530">
    <property type="entry name" value="HTH_XRE"/>
    <property type="match status" value="1"/>
</dbReference>
<dbReference type="AlphaFoldDB" id="A0A917QNU7"/>
<organism evidence="2 3">
    <name type="scientific">Sphaerisporangium melleum</name>
    <dbReference type="NCBI Taxonomy" id="321316"/>
    <lineage>
        <taxon>Bacteria</taxon>
        <taxon>Bacillati</taxon>
        <taxon>Actinomycetota</taxon>
        <taxon>Actinomycetes</taxon>
        <taxon>Streptosporangiales</taxon>
        <taxon>Streptosporangiaceae</taxon>
        <taxon>Sphaerisporangium</taxon>
    </lineage>
</organism>
<dbReference type="GO" id="GO:0003677">
    <property type="term" value="F:DNA binding"/>
    <property type="evidence" value="ECO:0007669"/>
    <property type="project" value="InterPro"/>
</dbReference>
<dbReference type="Pfam" id="PF13560">
    <property type="entry name" value="HTH_31"/>
    <property type="match status" value="1"/>
</dbReference>
<evidence type="ECO:0000259" key="1">
    <source>
        <dbReference type="PROSITE" id="PS50943"/>
    </source>
</evidence>
<dbReference type="Gene3D" id="1.10.260.40">
    <property type="entry name" value="lambda repressor-like DNA-binding domains"/>
    <property type="match status" value="1"/>
</dbReference>
<name>A0A917QNU7_9ACTN</name>
<dbReference type="CDD" id="cd00093">
    <property type="entry name" value="HTH_XRE"/>
    <property type="match status" value="1"/>
</dbReference>
<accession>A0A917QNU7</accession>
<evidence type="ECO:0000313" key="3">
    <source>
        <dbReference type="Proteomes" id="UP000645217"/>
    </source>
</evidence>
<dbReference type="SUPFAM" id="SSF47413">
    <property type="entry name" value="lambda repressor-like DNA-binding domains"/>
    <property type="match status" value="1"/>
</dbReference>
<dbReference type="Pfam" id="PF19054">
    <property type="entry name" value="DUF5753"/>
    <property type="match status" value="1"/>
</dbReference>
<proteinExistence type="predicted"/>
<dbReference type="InterPro" id="IPR001387">
    <property type="entry name" value="Cro/C1-type_HTH"/>
</dbReference>